<name>A0AAV7IS68_COTGL</name>
<gene>
    <name evidence="1" type="ORF">KQX54_011066</name>
</gene>
<comment type="caution">
    <text evidence="1">The sequence shown here is derived from an EMBL/GenBank/DDBJ whole genome shotgun (WGS) entry which is preliminary data.</text>
</comment>
<proteinExistence type="predicted"/>
<evidence type="ECO:0000313" key="1">
    <source>
        <dbReference type="EMBL" id="KAH0567618.1"/>
    </source>
</evidence>
<dbReference type="AlphaFoldDB" id="A0AAV7IS68"/>
<dbReference type="Proteomes" id="UP000826195">
    <property type="component" value="Unassembled WGS sequence"/>
</dbReference>
<sequence>MLINFGIACYFGRKFFRVMKNHYQLVSEIAEFNSIVRESRLNLDFTTKKVSEAIREIENDINEELELTHDLTELNEKMSGLLKHFSAVEEKVIELVRTNYNMESVTISTPVDINHEVKRVLRKIKKLEMGKIEEHKSLGNLDCVTG</sequence>
<accession>A0AAV7IS68</accession>
<protein>
    <submittedName>
        <fullName evidence="1">Uncharacterized protein</fullName>
    </submittedName>
</protein>
<organism evidence="1 2">
    <name type="scientific">Cotesia glomerata</name>
    <name type="common">Lepidopteran parasitic wasp</name>
    <name type="synonym">Apanteles glomeratus</name>
    <dbReference type="NCBI Taxonomy" id="32391"/>
    <lineage>
        <taxon>Eukaryota</taxon>
        <taxon>Metazoa</taxon>
        <taxon>Ecdysozoa</taxon>
        <taxon>Arthropoda</taxon>
        <taxon>Hexapoda</taxon>
        <taxon>Insecta</taxon>
        <taxon>Pterygota</taxon>
        <taxon>Neoptera</taxon>
        <taxon>Endopterygota</taxon>
        <taxon>Hymenoptera</taxon>
        <taxon>Apocrita</taxon>
        <taxon>Ichneumonoidea</taxon>
        <taxon>Braconidae</taxon>
        <taxon>Microgastrinae</taxon>
        <taxon>Cotesia</taxon>
    </lineage>
</organism>
<keyword evidence="2" id="KW-1185">Reference proteome</keyword>
<dbReference type="EMBL" id="JAHXZJ010000001">
    <property type="protein sequence ID" value="KAH0567618.1"/>
    <property type="molecule type" value="Genomic_DNA"/>
</dbReference>
<reference evidence="1 2" key="1">
    <citation type="journal article" date="2021" name="J. Hered.">
        <title>A chromosome-level genome assembly of the parasitoid wasp, Cotesia glomerata (Hymenoptera: Braconidae).</title>
        <authorList>
            <person name="Pinto B.J."/>
            <person name="Weis J.J."/>
            <person name="Gamble T."/>
            <person name="Ode P.J."/>
            <person name="Paul R."/>
            <person name="Zaspel J.M."/>
        </authorList>
    </citation>
    <scope>NUCLEOTIDE SEQUENCE [LARGE SCALE GENOMIC DNA]</scope>
    <source>
        <strain evidence="1">CgM1</strain>
    </source>
</reference>
<evidence type="ECO:0000313" key="2">
    <source>
        <dbReference type="Proteomes" id="UP000826195"/>
    </source>
</evidence>